<dbReference type="InterPro" id="IPR039424">
    <property type="entry name" value="SBP_5"/>
</dbReference>
<dbReference type="PROSITE" id="PS51257">
    <property type="entry name" value="PROKAR_LIPOPROTEIN"/>
    <property type="match status" value="1"/>
</dbReference>
<dbReference type="Proteomes" id="UP001597229">
    <property type="component" value="Unassembled WGS sequence"/>
</dbReference>
<protein>
    <submittedName>
        <fullName evidence="3">ABC transporter substrate-binding protein</fullName>
    </submittedName>
</protein>
<dbReference type="CDD" id="cd08506">
    <property type="entry name" value="PBP2_clavulanate_OppA2"/>
    <property type="match status" value="1"/>
</dbReference>
<name>A0ABW3W3I6_9ACTN</name>
<feature type="domain" description="Solute-binding protein family 5" evidence="2">
    <location>
        <begin position="94"/>
        <end position="485"/>
    </location>
</feature>
<proteinExistence type="predicted"/>
<comment type="caution">
    <text evidence="3">The sequence shown here is derived from an EMBL/GenBank/DDBJ whole genome shotgun (WGS) entry which is preliminary data.</text>
</comment>
<evidence type="ECO:0000256" key="1">
    <source>
        <dbReference type="SAM" id="SignalP"/>
    </source>
</evidence>
<dbReference type="Gene3D" id="3.10.105.10">
    <property type="entry name" value="Dipeptide-binding Protein, Domain 3"/>
    <property type="match status" value="1"/>
</dbReference>
<organism evidence="3 4">
    <name type="scientific">Nocardioides ginsengisoli</name>
    <dbReference type="NCBI Taxonomy" id="363868"/>
    <lineage>
        <taxon>Bacteria</taxon>
        <taxon>Bacillati</taxon>
        <taxon>Actinomycetota</taxon>
        <taxon>Actinomycetes</taxon>
        <taxon>Propionibacteriales</taxon>
        <taxon>Nocardioidaceae</taxon>
        <taxon>Nocardioides</taxon>
    </lineage>
</organism>
<dbReference type="SUPFAM" id="SSF53850">
    <property type="entry name" value="Periplasmic binding protein-like II"/>
    <property type="match status" value="1"/>
</dbReference>
<dbReference type="InterPro" id="IPR030678">
    <property type="entry name" value="Peptide/Ni-bd"/>
</dbReference>
<dbReference type="PANTHER" id="PTHR30290">
    <property type="entry name" value="PERIPLASMIC BINDING COMPONENT OF ABC TRANSPORTER"/>
    <property type="match status" value="1"/>
</dbReference>
<dbReference type="RefSeq" id="WP_367921909.1">
    <property type="nucleotide sequence ID" value="NZ_BAABAC010000049.1"/>
</dbReference>
<keyword evidence="1" id="KW-0732">Signal</keyword>
<feature type="chain" id="PRO_5047108684" evidence="1">
    <location>
        <begin position="23"/>
        <end position="575"/>
    </location>
</feature>
<dbReference type="Pfam" id="PF00496">
    <property type="entry name" value="SBP_bac_5"/>
    <property type="match status" value="1"/>
</dbReference>
<dbReference type="InterPro" id="IPR000914">
    <property type="entry name" value="SBP_5_dom"/>
</dbReference>
<evidence type="ECO:0000259" key="2">
    <source>
        <dbReference type="Pfam" id="PF00496"/>
    </source>
</evidence>
<evidence type="ECO:0000313" key="3">
    <source>
        <dbReference type="EMBL" id="MFD1249083.1"/>
    </source>
</evidence>
<dbReference type="PIRSF" id="PIRSF002741">
    <property type="entry name" value="MppA"/>
    <property type="match status" value="1"/>
</dbReference>
<dbReference type="PANTHER" id="PTHR30290:SF83">
    <property type="entry name" value="ABC TRANSPORTER SUBSTRATE-BINDING PROTEIN"/>
    <property type="match status" value="1"/>
</dbReference>
<gene>
    <name evidence="3" type="ORF">ACFQ3F_14900</name>
</gene>
<accession>A0ABW3W3I6</accession>
<evidence type="ECO:0000313" key="4">
    <source>
        <dbReference type="Proteomes" id="UP001597229"/>
    </source>
</evidence>
<dbReference type="Gene3D" id="3.40.190.10">
    <property type="entry name" value="Periplasmic binding protein-like II"/>
    <property type="match status" value="1"/>
</dbReference>
<keyword evidence="4" id="KW-1185">Reference proteome</keyword>
<feature type="signal peptide" evidence="1">
    <location>
        <begin position="1"/>
        <end position="22"/>
    </location>
</feature>
<sequence length="575" mass="62217">MANTRKRLLAATAATAMAVTLAACGGGSSDNNKPGSGNTTAKKGGTLTYLLASPLGHTDPQRVYVGRDISNLSRTVYRQLVTFPVSTDLKTANTPVPDLATDTGTSSNGGKVWKFTIKDGVKWEDGQDITCEDFKYGASRSFANDIITGGPNYLLSYLDVPAAPDGSPSYKGPYTGKGQADFDKAITCNGKEITYNFKKPWPDFPLAIAALHMMDPFRKDKDKGDGSNFQIFSNGPYKLQGSWAENTGGTLVRNPEYDPKTDSTDVRGAYPDSIVFKIGSTPETINNLFIQDSPDVQSAVTGNRILPQFIQKAASLGNRYQNVESPYVDYLVPNVKRLALPVRQALAVATNINGWITAGGGPKFYKPAYTIVNPSVPGYKKLDQFSSPGAGDTAAAKKILADAGIKMPYKIKFTYDGTAETSNKQAAALKDTWDKAGFSVSLNPLTDAYYPTIQDPNSDSDITWAGWGADWPSALTVTPPLFDSRVNLSSTSNNNDYGNYKSDEFNKLVDQAQNATTIEDQTKYLQDADAVLGKDYAYIPLEQSLFNWVHGSKVNFETTPASNGFPDLGFISIKQ</sequence>
<reference evidence="4" key="1">
    <citation type="journal article" date="2019" name="Int. J. Syst. Evol. Microbiol.">
        <title>The Global Catalogue of Microorganisms (GCM) 10K type strain sequencing project: providing services to taxonomists for standard genome sequencing and annotation.</title>
        <authorList>
            <consortium name="The Broad Institute Genomics Platform"/>
            <consortium name="The Broad Institute Genome Sequencing Center for Infectious Disease"/>
            <person name="Wu L."/>
            <person name="Ma J."/>
        </authorList>
    </citation>
    <scope>NUCLEOTIDE SEQUENCE [LARGE SCALE GENOMIC DNA]</scope>
    <source>
        <strain evidence="4">CCUG 52478</strain>
    </source>
</reference>
<dbReference type="EMBL" id="JBHTLX010000020">
    <property type="protein sequence ID" value="MFD1249083.1"/>
    <property type="molecule type" value="Genomic_DNA"/>
</dbReference>